<proteinExistence type="predicted"/>
<name>A0ABU0EV80_9PSEU</name>
<organism evidence="2 3">
    <name type="scientific">Amycolatopsis thermophila</name>
    <dbReference type="NCBI Taxonomy" id="206084"/>
    <lineage>
        <taxon>Bacteria</taxon>
        <taxon>Bacillati</taxon>
        <taxon>Actinomycetota</taxon>
        <taxon>Actinomycetes</taxon>
        <taxon>Pseudonocardiales</taxon>
        <taxon>Pseudonocardiaceae</taxon>
        <taxon>Amycolatopsis</taxon>
    </lineage>
</organism>
<accession>A0ABU0EV80</accession>
<evidence type="ECO:0000256" key="1">
    <source>
        <dbReference type="SAM" id="MobiDB-lite"/>
    </source>
</evidence>
<evidence type="ECO:0000313" key="2">
    <source>
        <dbReference type="EMBL" id="MDQ0379044.1"/>
    </source>
</evidence>
<feature type="compositionally biased region" description="Basic residues" evidence="1">
    <location>
        <begin position="116"/>
        <end position="131"/>
    </location>
</feature>
<gene>
    <name evidence="2" type="ORF">FB470_003038</name>
</gene>
<reference evidence="2 3" key="1">
    <citation type="submission" date="2023-07" db="EMBL/GenBank/DDBJ databases">
        <title>Sequencing the genomes of 1000 actinobacteria strains.</title>
        <authorList>
            <person name="Klenk H.-P."/>
        </authorList>
    </citation>
    <scope>NUCLEOTIDE SEQUENCE [LARGE SCALE GENOMIC DNA]</scope>
    <source>
        <strain evidence="2 3">DSM 45805</strain>
    </source>
</reference>
<sequence length="149" mass="16718">MDDHDWEPVASIGQHGLHLGLAHDGRWVVGRIGATPHPLEDALMPMLPVLEQSYREINRVTSEHPRAHAAPAWELVLRFALEGPSDDWADLALNWIEEGHPAQGLLDALDQLSRQARRAQRTRHRARRAWKHAAPSSARGAEQPRHDSA</sequence>
<dbReference type="RefSeq" id="WP_306992167.1">
    <property type="nucleotide sequence ID" value="NZ_JAUSUT010000001.1"/>
</dbReference>
<comment type="caution">
    <text evidence="2">The sequence shown here is derived from an EMBL/GenBank/DDBJ whole genome shotgun (WGS) entry which is preliminary data.</text>
</comment>
<protein>
    <submittedName>
        <fullName evidence="2">Uncharacterized protein</fullName>
    </submittedName>
</protein>
<evidence type="ECO:0000313" key="3">
    <source>
        <dbReference type="Proteomes" id="UP001229651"/>
    </source>
</evidence>
<feature type="region of interest" description="Disordered" evidence="1">
    <location>
        <begin position="116"/>
        <end position="149"/>
    </location>
</feature>
<dbReference type="Proteomes" id="UP001229651">
    <property type="component" value="Unassembled WGS sequence"/>
</dbReference>
<dbReference type="EMBL" id="JAUSUT010000001">
    <property type="protein sequence ID" value="MDQ0379044.1"/>
    <property type="molecule type" value="Genomic_DNA"/>
</dbReference>
<keyword evidence="3" id="KW-1185">Reference proteome</keyword>